<reference evidence="2 3" key="1">
    <citation type="journal article" date="2013" name="Nat. Commun.">
        <title>The evolution and pathogenic mechanisms of the rice sheath blight pathogen.</title>
        <authorList>
            <person name="Zheng A."/>
            <person name="Lin R."/>
            <person name="Xu L."/>
            <person name="Qin P."/>
            <person name="Tang C."/>
            <person name="Ai P."/>
            <person name="Zhang D."/>
            <person name="Liu Y."/>
            <person name="Sun Z."/>
            <person name="Feng H."/>
            <person name="Wang Y."/>
            <person name="Chen Y."/>
            <person name="Liang X."/>
            <person name="Fu R."/>
            <person name="Li Q."/>
            <person name="Zhang J."/>
            <person name="Yu X."/>
            <person name="Xie Z."/>
            <person name="Ding L."/>
            <person name="Guan P."/>
            <person name="Tang J."/>
            <person name="Liang Y."/>
            <person name="Wang S."/>
            <person name="Deng Q."/>
            <person name="Li S."/>
            <person name="Zhu J."/>
            <person name="Wang L."/>
            <person name="Liu H."/>
            <person name="Li P."/>
        </authorList>
    </citation>
    <scope>NUCLEOTIDE SEQUENCE [LARGE SCALE GENOMIC DNA]</scope>
    <source>
        <strain evidence="3">AG-1 IA</strain>
    </source>
</reference>
<feature type="chain" id="PRO_5003997138" evidence="1">
    <location>
        <begin position="24"/>
        <end position="70"/>
    </location>
</feature>
<gene>
    <name evidence="2" type="ORF">AG1IA_05601</name>
</gene>
<evidence type="ECO:0000256" key="1">
    <source>
        <dbReference type="SAM" id="SignalP"/>
    </source>
</evidence>
<sequence>MYLCISSTLFKALLVCGAHGCFSRIGVCSGKNAAKGIVGGLRVKLGDALVGAFVVGLGGEADADLDGAGW</sequence>
<dbReference type="HOGENOM" id="CLU_2759547_0_0_1"/>
<proteinExistence type="predicted"/>
<evidence type="ECO:0000313" key="3">
    <source>
        <dbReference type="Proteomes" id="UP000011668"/>
    </source>
</evidence>
<dbReference type="AlphaFoldDB" id="L8WQG9"/>
<protein>
    <submittedName>
        <fullName evidence="2">Uncharacterized protein</fullName>
    </submittedName>
</protein>
<keyword evidence="3" id="KW-1185">Reference proteome</keyword>
<dbReference type="EMBL" id="AFRT01001440">
    <property type="protein sequence ID" value="ELU40371.1"/>
    <property type="molecule type" value="Genomic_DNA"/>
</dbReference>
<evidence type="ECO:0000313" key="2">
    <source>
        <dbReference type="EMBL" id="ELU40371.1"/>
    </source>
</evidence>
<dbReference type="Proteomes" id="UP000011668">
    <property type="component" value="Unassembled WGS sequence"/>
</dbReference>
<accession>L8WQG9</accession>
<organism evidence="2 3">
    <name type="scientific">Thanatephorus cucumeris (strain AG1-IA)</name>
    <name type="common">Rice sheath blight fungus</name>
    <name type="synonym">Rhizoctonia solani</name>
    <dbReference type="NCBI Taxonomy" id="983506"/>
    <lineage>
        <taxon>Eukaryota</taxon>
        <taxon>Fungi</taxon>
        <taxon>Dikarya</taxon>
        <taxon>Basidiomycota</taxon>
        <taxon>Agaricomycotina</taxon>
        <taxon>Agaricomycetes</taxon>
        <taxon>Cantharellales</taxon>
        <taxon>Ceratobasidiaceae</taxon>
        <taxon>Rhizoctonia</taxon>
        <taxon>Rhizoctonia solani AG-1</taxon>
    </lineage>
</organism>
<comment type="caution">
    <text evidence="2">The sequence shown here is derived from an EMBL/GenBank/DDBJ whole genome shotgun (WGS) entry which is preliminary data.</text>
</comment>
<feature type="signal peptide" evidence="1">
    <location>
        <begin position="1"/>
        <end position="23"/>
    </location>
</feature>
<dbReference type="STRING" id="983506.L8WQG9"/>
<keyword evidence="1" id="KW-0732">Signal</keyword>
<name>L8WQG9_THACA</name>